<comment type="caution">
    <text evidence="1">The sequence shown here is derived from an EMBL/GenBank/DDBJ whole genome shotgun (WGS) entry which is preliminary data.</text>
</comment>
<dbReference type="EMBL" id="BGZK01001952">
    <property type="protein sequence ID" value="GBP88702.1"/>
    <property type="molecule type" value="Genomic_DNA"/>
</dbReference>
<name>A0A4C1ZN18_EUMVA</name>
<gene>
    <name evidence="1" type="ORF">EVAR_60638_1</name>
</gene>
<dbReference type="AlphaFoldDB" id="A0A4C1ZN18"/>
<dbReference type="Proteomes" id="UP000299102">
    <property type="component" value="Unassembled WGS sequence"/>
</dbReference>
<keyword evidence="2" id="KW-1185">Reference proteome</keyword>
<sequence length="102" mass="11851">MGAHEENARPLDRFETYALLDEDSTTTLIERHVALKIAPPGRSETLRIEGVVKKDIIESRASQKPSFLYEDAFATNFDSKTISTEFSYYPQRRFFQCYTMVY</sequence>
<evidence type="ECO:0000313" key="2">
    <source>
        <dbReference type="Proteomes" id="UP000299102"/>
    </source>
</evidence>
<reference evidence="1 2" key="1">
    <citation type="journal article" date="2019" name="Commun. Biol.">
        <title>The bagworm genome reveals a unique fibroin gene that provides high tensile strength.</title>
        <authorList>
            <person name="Kono N."/>
            <person name="Nakamura H."/>
            <person name="Ohtoshi R."/>
            <person name="Tomita M."/>
            <person name="Numata K."/>
            <person name="Arakawa K."/>
        </authorList>
    </citation>
    <scope>NUCLEOTIDE SEQUENCE [LARGE SCALE GENOMIC DNA]</scope>
</reference>
<proteinExistence type="predicted"/>
<accession>A0A4C1ZN18</accession>
<dbReference type="OrthoDB" id="6363640at2759"/>
<organism evidence="1 2">
    <name type="scientific">Eumeta variegata</name>
    <name type="common">Bagworm moth</name>
    <name type="synonym">Eumeta japonica</name>
    <dbReference type="NCBI Taxonomy" id="151549"/>
    <lineage>
        <taxon>Eukaryota</taxon>
        <taxon>Metazoa</taxon>
        <taxon>Ecdysozoa</taxon>
        <taxon>Arthropoda</taxon>
        <taxon>Hexapoda</taxon>
        <taxon>Insecta</taxon>
        <taxon>Pterygota</taxon>
        <taxon>Neoptera</taxon>
        <taxon>Endopterygota</taxon>
        <taxon>Lepidoptera</taxon>
        <taxon>Glossata</taxon>
        <taxon>Ditrysia</taxon>
        <taxon>Tineoidea</taxon>
        <taxon>Psychidae</taxon>
        <taxon>Oiketicinae</taxon>
        <taxon>Eumeta</taxon>
    </lineage>
</organism>
<evidence type="ECO:0000313" key="1">
    <source>
        <dbReference type="EMBL" id="GBP88702.1"/>
    </source>
</evidence>
<protein>
    <submittedName>
        <fullName evidence="1">Uncharacterized protein</fullName>
    </submittedName>
</protein>